<organism evidence="3 4">
    <name type="scientific">Pseudocercospora fuligena</name>
    <dbReference type="NCBI Taxonomy" id="685502"/>
    <lineage>
        <taxon>Eukaryota</taxon>
        <taxon>Fungi</taxon>
        <taxon>Dikarya</taxon>
        <taxon>Ascomycota</taxon>
        <taxon>Pezizomycotina</taxon>
        <taxon>Dothideomycetes</taxon>
        <taxon>Dothideomycetidae</taxon>
        <taxon>Mycosphaerellales</taxon>
        <taxon>Mycosphaerellaceae</taxon>
        <taxon>Pseudocercospora</taxon>
    </lineage>
</organism>
<dbReference type="InterPro" id="IPR052895">
    <property type="entry name" value="HetReg/Transcr_Mod"/>
</dbReference>
<evidence type="ECO:0000256" key="1">
    <source>
        <dbReference type="SAM" id="MobiDB-lite"/>
    </source>
</evidence>
<dbReference type="OrthoDB" id="5386682at2759"/>
<name>A0A8H6RPX3_9PEZI</name>
<gene>
    <name evidence="3" type="ORF">HII31_03706</name>
</gene>
<sequence>MHVFDTKDKTLVYKALSYCWGSEDSLLDVLVNGWSFQVTKNVFSFLSHTAVMKDNRCDWWFIDAICINQQDLSERSMQVSLMSDIYRNAAQVCIWLTDLEYDDYCDDVEHGESLDEDYYAMLKAESTGLWPDGTTATAEDIRACDAKLASVAGGLISQSRYWLRLWIVQEVIMAKKLMVQWRHYMWRGAVLNDLTFKYLPDMFGQLDSLVALNGIPLSPAVLFAGQARDALLAHVMCATVMQTKMLWGHFIRSGGFLPFYKVLSSFGAQSCSMIHDHIIGLLAMMNICVRPDYSMTSTQLLTVMVREFLVSMGFGRMLVHHNELGRADPKYLANLGTIIRSVLLFPLDNPVVMLVILEQMVSEDQAVAQGGLMESATSQKQGTGNPNSSKKDRQSSRGSRRGERNEELQRLEAHRERDLC</sequence>
<feature type="compositionally biased region" description="Polar residues" evidence="1">
    <location>
        <begin position="375"/>
        <end position="387"/>
    </location>
</feature>
<keyword evidence="4" id="KW-1185">Reference proteome</keyword>
<evidence type="ECO:0000313" key="4">
    <source>
        <dbReference type="Proteomes" id="UP000660729"/>
    </source>
</evidence>
<dbReference type="EMBL" id="JABCIY010000044">
    <property type="protein sequence ID" value="KAF7195032.1"/>
    <property type="molecule type" value="Genomic_DNA"/>
</dbReference>
<evidence type="ECO:0000313" key="3">
    <source>
        <dbReference type="EMBL" id="KAF7195032.1"/>
    </source>
</evidence>
<dbReference type="InterPro" id="IPR010730">
    <property type="entry name" value="HET"/>
</dbReference>
<comment type="caution">
    <text evidence="3">The sequence shown here is derived from an EMBL/GenBank/DDBJ whole genome shotgun (WGS) entry which is preliminary data.</text>
</comment>
<feature type="compositionally biased region" description="Basic and acidic residues" evidence="1">
    <location>
        <begin position="389"/>
        <end position="420"/>
    </location>
</feature>
<dbReference type="Pfam" id="PF06985">
    <property type="entry name" value="HET"/>
    <property type="match status" value="1"/>
</dbReference>
<proteinExistence type="predicted"/>
<accession>A0A8H6RPX3</accession>
<reference evidence="3" key="1">
    <citation type="submission" date="2020-04" db="EMBL/GenBank/DDBJ databases">
        <title>Draft genome resource of the tomato pathogen Pseudocercospora fuligena.</title>
        <authorList>
            <person name="Zaccaron A."/>
        </authorList>
    </citation>
    <scope>NUCLEOTIDE SEQUENCE</scope>
    <source>
        <strain evidence="3">PF001</strain>
    </source>
</reference>
<protein>
    <submittedName>
        <fullName evidence="3">Heterokaryon incompatibility protein 6, OR allele</fullName>
    </submittedName>
</protein>
<feature type="region of interest" description="Disordered" evidence="1">
    <location>
        <begin position="375"/>
        <end position="420"/>
    </location>
</feature>
<evidence type="ECO:0000259" key="2">
    <source>
        <dbReference type="Pfam" id="PF06985"/>
    </source>
</evidence>
<feature type="domain" description="Heterokaryon incompatibility" evidence="2">
    <location>
        <begin position="13"/>
        <end position="170"/>
    </location>
</feature>
<dbReference type="AlphaFoldDB" id="A0A8H6RPX3"/>
<dbReference type="Proteomes" id="UP000660729">
    <property type="component" value="Unassembled WGS sequence"/>
</dbReference>
<dbReference type="PANTHER" id="PTHR24148:SF73">
    <property type="entry name" value="HET DOMAIN PROTEIN (AFU_ORTHOLOGUE AFUA_8G01020)"/>
    <property type="match status" value="1"/>
</dbReference>
<dbReference type="PANTHER" id="PTHR24148">
    <property type="entry name" value="ANKYRIN REPEAT DOMAIN-CONTAINING PROTEIN 39 HOMOLOG-RELATED"/>
    <property type="match status" value="1"/>
</dbReference>